<dbReference type="AlphaFoldDB" id="A0A286RL56"/>
<accession>A0A286RL56</accession>
<dbReference type="Gene3D" id="2.60.120.1390">
    <property type="match status" value="1"/>
</dbReference>
<evidence type="ECO:0008006" key="4">
    <source>
        <dbReference type="Google" id="ProtNLM"/>
    </source>
</evidence>
<dbReference type="OrthoDB" id="2518538at2"/>
<protein>
    <recommendedName>
        <fullName evidence="4">DUF2961 domain-containing protein</fullName>
    </recommendedName>
</protein>
<dbReference type="Pfam" id="PF11175">
    <property type="entry name" value="DUF2961"/>
    <property type="match status" value="1"/>
</dbReference>
<feature type="compositionally biased region" description="Low complexity" evidence="1">
    <location>
        <begin position="115"/>
        <end position="130"/>
    </location>
</feature>
<proteinExistence type="predicted"/>
<organism evidence="2 3">
    <name type="scientific">Thermogutta terrifontis</name>
    <dbReference type="NCBI Taxonomy" id="1331910"/>
    <lineage>
        <taxon>Bacteria</taxon>
        <taxon>Pseudomonadati</taxon>
        <taxon>Planctomycetota</taxon>
        <taxon>Planctomycetia</taxon>
        <taxon>Pirellulales</taxon>
        <taxon>Thermoguttaceae</taxon>
        <taxon>Thermogutta</taxon>
    </lineage>
</organism>
<evidence type="ECO:0000256" key="1">
    <source>
        <dbReference type="SAM" id="MobiDB-lite"/>
    </source>
</evidence>
<name>A0A286RL56_9BACT</name>
<sequence length="607" mass="68747">MRTQCQGVKPFHLLLDASRYALFLGVGCLAYFAVSPSLQAQDLASEIQKYLRRQRVVQQLRELGKQIDEFNEKFPNLQLPESLGGLAPFMEMQVGRDFNLPPHPLGHLLRPLPGRSARASSAAPKRSSNADNRFIPPGGKLVLADIEGPGIIQHIWMTFPSPEPSWLGKEGNANHSELVLRMYWDGATEPAVESPVGDFFAAGFGQRAPVNSAAITVEGGDAYNSWWPMPFKKSARIEITNESTKPLNAFYYHVDYCRLESLPDDILYFCAQYRQEFPVQSGRDYLILDAVGRGQYVGTVLSVRSRSPEWFGEGDEKLYIDGESTPSIWGTGTEDYVLNAWGMGTGTYPYFGVTMLEGEWGMVGYKTTVYRWHILDPIRFEKSLRVVIEDAGWISEDELAPNTHRGFVERNDDFATVAFWYQQGQPKRFTELPPASQRRLPELDIIIEGQELLAKGRSEGGTLHLQSGHFWTGHGQLFFNNTKGLGAWFECEFEVKTEELRQLTLRVTDSYDFGIYRILLDHEVVRDWEDFYSPEIRVREINLGQRTLSKGTHVLRFECVGQSPASRGTKLGVDSVRLRQRWQIKRRTPADVETPDNPPNEAAHKNG</sequence>
<dbReference type="InterPro" id="IPR021345">
    <property type="entry name" value="DUF2961"/>
</dbReference>
<dbReference type="EMBL" id="CP018477">
    <property type="protein sequence ID" value="ASV76700.1"/>
    <property type="molecule type" value="Genomic_DNA"/>
</dbReference>
<evidence type="ECO:0000313" key="2">
    <source>
        <dbReference type="EMBL" id="ASV76700.1"/>
    </source>
</evidence>
<keyword evidence="3" id="KW-1185">Reference proteome</keyword>
<gene>
    <name evidence="2" type="ORF">THTE_4099</name>
</gene>
<dbReference type="RefSeq" id="WP_095416431.1">
    <property type="nucleotide sequence ID" value="NZ_CP018477.1"/>
</dbReference>
<feature type="region of interest" description="Disordered" evidence="1">
    <location>
        <begin position="115"/>
        <end position="134"/>
    </location>
</feature>
<feature type="region of interest" description="Disordered" evidence="1">
    <location>
        <begin position="587"/>
        <end position="607"/>
    </location>
</feature>
<dbReference type="KEGG" id="ttf:THTE_4099"/>
<reference evidence="2 3" key="1">
    <citation type="journal article" name="Front. Microbiol.">
        <title>Sugar Metabolism of the First Thermophilic Planctomycete Thermogutta terrifontis: Comparative Genomic and Transcriptomic Approaches.</title>
        <authorList>
            <person name="Elcheninov A.G."/>
            <person name="Menzel P."/>
            <person name="Gudbergsdottir S.R."/>
            <person name="Slesarev A.I."/>
            <person name="Kadnikov V.V."/>
            <person name="Krogh A."/>
            <person name="Bonch-Osmolovskaya E.A."/>
            <person name="Peng X."/>
            <person name="Kublanov I.V."/>
        </authorList>
    </citation>
    <scope>NUCLEOTIDE SEQUENCE [LARGE SCALE GENOMIC DNA]</scope>
    <source>
        <strain evidence="2 3">R1</strain>
    </source>
</reference>
<dbReference type="Proteomes" id="UP000215086">
    <property type="component" value="Chromosome"/>
</dbReference>
<evidence type="ECO:0000313" key="3">
    <source>
        <dbReference type="Proteomes" id="UP000215086"/>
    </source>
</evidence>